<name>A0A1B7ZD20_9FLAO</name>
<dbReference type="InterPro" id="IPR011659">
    <property type="entry name" value="WD40"/>
</dbReference>
<gene>
    <name evidence="1" type="ORF">A9200_14470</name>
</gene>
<dbReference type="Pfam" id="PF07676">
    <property type="entry name" value="PD40"/>
    <property type="match status" value="1"/>
</dbReference>
<dbReference type="InterPro" id="IPR011042">
    <property type="entry name" value="6-blade_b-propeller_TolB-like"/>
</dbReference>
<dbReference type="STRING" id="1836467.BTR34_16295"/>
<proteinExistence type="predicted"/>
<dbReference type="Pfam" id="PF12566">
    <property type="entry name" value="DUF3748"/>
    <property type="match status" value="1"/>
</dbReference>
<evidence type="ECO:0000313" key="2">
    <source>
        <dbReference type="Proteomes" id="UP000092164"/>
    </source>
</evidence>
<dbReference type="KEGG" id="mart:BTR34_16295"/>
<protein>
    <recommendedName>
        <fullName evidence="3">WD40-like Beta Propeller Repeat</fullName>
    </recommendedName>
</protein>
<comment type="caution">
    <text evidence="1">The sequence shown here is derived from an EMBL/GenBank/DDBJ whole genome shotgun (WGS) entry which is preliminary data.</text>
</comment>
<dbReference type="OrthoDB" id="626010at2"/>
<dbReference type="AlphaFoldDB" id="A0A1B7ZD20"/>
<dbReference type="SUPFAM" id="SSF82171">
    <property type="entry name" value="DPP6 N-terminal domain-like"/>
    <property type="match status" value="1"/>
</dbReference>
<sequence length="444" mass="49965">MSGNNLFTNLKEIQLTNDLKGHFIHTNGSFSPDNNWLVYDTRNDDTHIARTGSIEMINVNTLEVRRLYNTKNQTKNGPGVGAVSFNPKRNQVLFIHGLQECNKISPYSFSRRTGVSIKTHSPQEPIFLDARDVMPPFTQGALRGGTHAHSWSSDGKWVSFTYNDDIMMKLSLQTGSKIKDLRMVGIMAPLGPVNVDNNSSSENLNGKMFSVVISEILENPEPGSNQIDRAYGDGWVGNKGYRKSNGQKQNRAVAFLGDTIDEKGNKLTELFIVDIPNDISKSNLKKPLEGTEKTRPNPPLHTVQRRVTYTNERKYPGIISFGNPVRSNRDGTLLFIIMKDEKGISQIYSVSSNDGLIEKLTDNNLSIDTSFDISPDGRYLVYGINENVYITDILLANTFIKFSNNEQENKSLRGLQWSKDGKSIAYNRKVFQNGFDYFQLFVLK</sequence>
<reference evidence="2" key="1">
    <citation type="submission" date="2016-06" db="EMBL/GenBank/DDBJ databases">
        <authorList>
            <person name="Zhan P."/>
        </authorList>
    </citation>
    <scope>NUCLEOTIDE SEQUENCE [LARGE SCALE GENOMIC DNA]</scope>
    <source>
        <strain evidence="2">T28</strain>
    </source>
</reference>
<dbReference type="Proteomes" id="UP000092164">
    <property type="component" value="Unassembled WGS sequence"/>
</dbReference>
<dbReference type="EMBL" id="LZFP01000004">
    <property type="protein sequence ID" value="OBR41023.1"/>
    <property type="molecule type" value="Genomic_DNA"/>
</dbReference>
<dbReference type="InterPro" id="IPR022223">
    <property type="entry name" value="DUF3748"/>
</dbReference>
<keyword evidence="2" id="KW-1185">Reference proteome</keyword>
<dbReference type="Gene3D" id="2.120.10.30">
    <property type="entry name" value="TolB, C-terminal domain"/>
    <property type="match status" value="1"/>
</dbReference>
<evidence type="ECO:0008006" key="3">
    <source>
        <dbReference type="Google" id="ProtNLM"/>
    </source>
</evidence>
<evidence type="ECO:0000313" key="1">
    <source>
        <dbReference type="EMBL" id="OBR41023.1"/>
    </source>
</evidence>
<organism evidence="1 2">
    <name type="scientific">Maribacter hydrothermalis</name>
    <dbReference type="NCBI Taxonomy" id="1836467"/>
    <lineage>
        <taxon>Bacteria</taxon>
        <taxon>Pseudomonadati</taxon>
        <taxon>Bacteroidota</taxon>
        <taxon>Flavobacteriia</taxon>
        <taxon>Flavobacteriales</taxon>
        <taxon>Flavobacteriaceae</taxon>
        <taxon>Maribacter</taxon>
    </lineage>
</organism>
<accession>A0A1B7ZD20</accession>
<dbReference type="RefSeq" id="WP_068483113.1">
    <property type="nucleotide sequence ID" value="NZ_CP018760.1"/>
</dbReference>